<keyword evidence="8 13" id="KW-0436">Ligase</keyword>
<evidence type="ECO:0000256" key="2">
    <source>
        <dbReference type="ARBA" id="ARBA00005898"/>
    </source>
</evidence>
<dbReference type="InterPro" id="IPR000713">
    <property type="entry name" value="Mur_ligase_N"/>
</dbReference>
<feature type="domain" description="Mur ligase C-terminal" evidence="11">
    <location>
        <begin position="336"/>
        <end position="461"/>
    </location>
</feature>
<feature type="binding site" evidence="8">
    <location>
        <begin position="409"/>
        <end position="412"/>
    </location>
    <ligand>
        <name>meso-2,6-diaminopimelate</name>
        <dbReference type="ChEBI" id="CHEBI:57791"/>
    </ligand>
</feature>
<dbReference type="Pfam" id="PF08245">
    <property type="entry name" value="Mur_ligase_M"/>
    <property type="match status" value="1"/>
</dbReference>
<keyword evidence="5 8" id="KW-0573">Peptidoglycan synthesis</keyword>
<keyword evidence="8" id="KW-0547">Nucleotide-binding</keyword>
<dbReference type="SUPFAM" id="SSF63418">
    <property type="entry name" value="MurE/MurF N-terminal domain"/>
    <property type="match status" value="1"/>
</dbReference>
<dbReference type="NCBIfam" id="NF001124">
    <property type="entry name" value="PRK00139.1-2"/>
    <property type="match status" value="1"/>
</dbReference>
<dbReference type="EC" id="6.3.2.13" evidence="8"/>
<keyword evidence="8" id="KW-0460">Magnesium</keyword>
<feature type="binding site" evidence="8">
    <location>
        <position position="385"/>
    </location>
    <ligand>
        <name>meso-2,6-diaminopimelate</name>
        <dbReference type="ChEBI" id="CHEBI:57791"/>
    </ligand>
</feature>
<dbReference type="InterPro" id="IPR013221">
    <property type="entry name" value="Mur_ligase_cen"/>
</dbReference>
<evidence type="ECO:0000256" key="7">
    <source>
        <dbReference type="ARBA" id="ARBA00023316"/>
    </source>
</evidence>
<comment type="catalytic activity">
    <reaction evidence="8">
        <text>UDP-N-acetyl-alpha-D-muramoyl-L-alanyl-D-glutamate + meso-2,6-diaminopimelate + ATP = UDP-N-acetyl-alpha-D-muramoyl-L-alanyl-gamma-D-glutamyl-meso-2,6-diaminopimelate + ADP + phosphate + H(+)</text>
        <dbReference type="Rhea" id="RHEA:23676"/>
        <dbReference type="ChEBI" id="CHEBI:15378"/>
        <dbReference type="ChEBI" id="CHEBI:30616"/>
        <dbReference type="ChEBI" id="CHEBI:43474"/>
        <dbReference type="ChEBI" id="CHEBI:57791"/>
        <dbReference type="ChEBI" id="CHEBI:83900"/>
        <dbReference type="ChEBI" id="CHEBI:83905"/>
        <dbReference type="ChEBI" id="CHEBI:456216"/>
        <dbReference type="EC" id="6.3.2.13"/>
    </reaction>
</comment>
<evidence type="ECO:0000256" key="8">
    <source>
        <dbReference type="HAMAP-Rule" id="MF_00208"/>
    </source>
</evidence>
<comment type="similarity">
    <text evidence="2 8">Belongs to the MurCDEF family. MurE subfamily.</text>
</comment>
<keyword evidence="8" id="KW-0963">Cytoplasm</keyword>
<feature type="binding site" evidence="8">
    <location>
        <position position="463"/>
    </location>
    <ligand>
        <name>meso-2,6-diaminopimelate</name>
        <dbReference type="ChEBI" id="CHEBI:57791"/>
    </ligand>
</feature>
<keyword evidence="14" id="KW-1185">Reference proteome</keyword>
<dbReference type="GO" id="GO:0016874">
    <property type="term" value="F:ligase activity"/>
    <property type="evidence" value="ECO:0007669"/>
    <property type="project" value="UniProtKB-KW"/>
</dbReference>
<dbReference type="NCBIfam" id="NF001126">
    <property type="entry name" value="PRK00139.1-4"/>
    <property type="match status" value="1"/>
</dbReference>
<comment type="cofactor">
    <cofactor evidence="8">
        <name>Mg(2+)</name>
        <dbReference type="ChEBI" id="CHEBI:18420"/>
    </cofactor>
</comment>
<sequence length="493" mass="55138">MNMKLKQLLKPLKFYKCEQNIHDIEAEGIEMDSRQVKANDLFVCIDGFTVDGHDFAEMAEMQGACAVVAERPLSLNIPVIIVNDSVKALAQLANQFYQQPSEKFQLIGVTGTNGKTTLTYLLDEIFRNHGHETGLLGTIQMKIGDETYPVKNTTPDSLFLQKNLHKMVEKDVNTVMMEVSSHALDLGRVYGLDFDITVFTNLSQDHLDYHKNMDDYLRAKSLLFAQMGNQYYSRRKLAVLNYDDDAYDLLSRSTAHEVLSYGLSDGADVQAKNIMLRPDGTTFDMITPIGEIQIQSKLAGEFSVYNMLAASSAAISADIPLETIKTSLATTNGVPGRFEPVQRGQKFGVIVDYAHTPDSLENVVKTVQTFTEGKTYVVVGCGGDRDRGKRPKMANVAVNYSDLAIFTSDNPRTEDPDQILQDMTEDLKVQNYEVEPDRKQAIARAVQYCNPGDVVIIAGKGHETYQEIGTERFDFDDREVASNMIDEKLKERS</sequence>
<evidence type="ECO:0000256" key="5">
    <source>
        <dbReference type="ARBA" id="ARBA00022984"/>
    </source>
</evidence>
<protein>
    <recommendedName>
        <fullName evidence="8">UDP-N-acetylmuramoyl-L-alanyl-D-glutamate--2,6-diaminopimelate ligase</fullName>
        <ecNumber evidence="8">6.3.2.13</ecNumber>
    </recommendedName>
    <alternativeName>
        <fullName evidence="8">Meso-A2pm-adding enzyme</fullName>
    </alternativeName>
    <alternativeName>
        <fullName evidence="8">Meso-diaminopimelate-adding enzyme</fullName>
    </alternativeName>
    <alternativeName>
        <fullName evidence="8">UDP-MurNAc-L-Ala-D-Glu:meso-diaminopimelate ligase</fullName>
    </alternativeName>
    <alternativeName>
        <fullName evidence="8">UDP-MurNAc-tripeptide synthetase</fullName>
    </alternativeName>
    <alternativeName>
        <fullName evidence="8">UDP-N-acetylmuramyl-tripeptide synthetase</fullName>
    </alternativeName>
</protein>
<comment type="PTM">
    <text evidence="8">Carboxylation is probably crucial for Mg(2+) binding and, consequently, for the gamma-phosphate positioning of ATP.</text>
</comment>
<feature type="domain" description="Mur ligase central" evidence="12">
    <location>
        <begin position="109"/>
        <end position="313"/>
    </location>
</feature>
<comment type="pathway">
    <text evidence="1 8 9">Cell wall biogenesis; peptidoglycan biosynthesis.</text>
</comment>
<accession>A0ABP3L7R9</accession>
<dbReference type="InterPro" id="IPR036615">
    <property type="entry name" value="Mur_ligase_C_dom_sf"/>
</dbReference>
<dbReference type="PANTHER" id="PTHR23135:SF4">
    <property type="entry name" value="UDP-N-ACETYLMURAMOYL-L-ALANYL-D-GLUTAMATE--2,6-DIAMINOPIMELATE LIGASE MURE HOMOLOG, CHLOROPLASTIC"/>
    <property type="match status" value="1"/>
</dbReference>
<dbReference type="Pfam" id="PF01225">
    <property type="entry name" value="Mur_ligase"/>
    <property type="match status" value="1"/>
</dbReference>
<dbReference type="InterPro" id="IPR004101">
    <property type="entry name" value="Mur_ligase_C"/>
</dbReference>
<evidence type="ECO:0000313" key="13">
    <source>
        <dbReference type="EMBL" id="GAA0494991.1"/>
    </source>
</evidence>
<feature type="binding site" evidence="8">
    <location>
        <begin position="111"/>
        <end position="117"/>
    </location>
    <ligand>
        <name>ATP</name>
        <dbReference type="ChEBI" id="CHEBI:30616"/>
    </ligand>
</feature>
<dbReference type="InterPro" id="IPR035911">
    <property type="entry name" value="MurE/MurF_N"/>
</dbReference>
<feature type="binding site" evidence="8">
    <location>
        <position position="33"/>
    </location>
    <ligand>
        <name>UDP-N-acetyl-alpha-D-muramoyl-L-alanyl-D-glutamate</name>
        <dbReference type="ChEBI" id="CHEBI:83900"/>
    </ligand>
</feature>
<keyword evidence="7 8" id="KW-0961">Cell wall biogenesis/degradation</keyword>
<feature type="binding site" evidence="8">
    <location>
        <begin position="153"/>
        <end position="154"/>
    </location>
    <ligand>
        <name>UDP-N-acetyl-alpha-D-muramoyl-L-alanyl-D-glutamate</name>
        <dbReference type="ChEBI" id="CHEBI:83900"/>
    </ligand>
</feature>
<name>A0ABP3L7R9_9BACI</name>
<dbReference type="HAMAP" id="MF_00208">
    <property type="entry name" value="MurE"/>
    <property type="match status" value="1"/>
</dbReference>
<keyword evidence="3 8" id="KW-0132">Cell division</keyword>
<feature type="binding site" evidence="8">
    <location>
        <position position="152"/>
    </location>
    <ligand>
        <name>UDP-N-acetyl-alpha-D-muramoyl-L-alanyl-D-glutamate</name>
        <dbReference type="ChEBI" id="CHEBI:83900"/>
    </ligand>
</feature>
<keyword evidence="6 8" id="KW-0131">Cell cycle</keyword>
<proteinExistence type="inferred from homology"/>
<comment type="caution">
    <text evidence="8">Lacks conserved residue(s) required for the propagation of feature annotation.</text>
</comment>
<feature type="binding site" evidence="8">
    <location>
        <position position="459"/>
    </location>
    <ligand>
        <name>meso-2,6-diaminopimelate</name>
        <dbReference type="ChEBI" id="CHEBI:57791"/>
    </ligand>
</feature>
<dbReference type="Gene3D" id="3.90.190.20">
    <property type="entry name" value="Mur ligase, C-terminal domain"/>
    <property type="match status" value="1"/>
</dbReference>
<dbReference type="Pfam" id="PF02875">
    <property type="entry name" value="Mur_ligase_C"/>
    <property type="match status" value="1"/>
</dbReference>
<evidence type="ECO:0000256" key="4">
    <source>
        <dbReference type="ARBA" id="ARBA00022960"/>
    </source>
</evidence>
<feature type="binding site" evidence="8">
    <location>
        <position position="180"/>
    </location>
    <ligand>
        <name>UDP-N-acetyl-alpha-D-muramoyl-L-alanyl-D-glutamate</name>
        <dbReference type="ChEBI" id="CHEBI:83900"/>
    </ligand>
</feature>
<feature type="modified residue" description="N6-carboxylysine" evidence="8">
    <location>
        <position position="220"/>
    </location>
</feature>
<evidence type="ECO:0000256" key="3">
    <source>
        <dbReference type="ARBA" id="ARBA00022618"/>
    </source>
</evidence>
<dbReference type="InterPro" id="IPR036565">
    <property type="entry name" value="Mur-like_cat_sf"/>
</dbReference>
<evidence type="ECO:0000259" key="11">
    <source>
        <dbReference type="Pfam" id="PF02875"/>
    </source>
</evidence>
<dbReference type="Proteomes" id="UP001500880">
    <property type="component" value="Unassembled WGS sequence"/>
</dbReference>
<feature type="domain" description="Mur ligase N-terminal catalytic" evidence="10">
    <location>
        <begin position="27"/>
        <end position="97"/>
    </location>
</feature>
<evidence type="ECO:0000259" key="12">
    <source>
        <dbReference type="Pfam" id="PF08245"/>
    </source>
</evidence>
<dbReference type="PANTHER" id="PTHR23135">
    <property type="entry name" value="MUR LIGASE FAMILY MEMBER"/>
    <property type="match status" value="1"/>
</dbReference>
<comment type="function">
    <text evidence="8">Catalyzes the addition of meso-diaminopimelic acid to the nucleotide precursor UDP-N-acetylmuramoyl-L-alanyl-D-glutamate (UMAG) in the biosynthesis of bacterial cell-wall peptidoglycan.</text>
</comment>
<dbReference type="Gene3D" id="3.40.1190.10">
    <property type="entry name" value="Mur-like, catalytic domain"/>
    <property type="match status" value="1"/>
</dbReference>
<keyword evidence="4 8" id="KW-0133">Cell shape</keyword>
<organism evidence="13 14">
    <name type="scientific">Salinibacillus aidingensis</name>
    <dbReference type="NCBI Taxonomy" id="237684"/>
    <lineage>
        <taxon>Bacteria</taxon>
        <taxon>Bacillati</taxon>
        <taxon>Bacillota</taxon>
        <taxon>Bacilli</taxon>
        <taxon>Bacillales</taxon>
        <taxon>Bacillaceae</taxon>
        <taxon>Salinibacillus</taxon>
    </lineage>
</organism>
<evidence type="ECO:0000313" key="14">
    <source>
        <dbReference type="Proteomes" id="UP001500880"/>
    </source>
</evidence>
<keyword evidence="8" id="KW-0067">ATP-binding</keyword>
<evidence type="ECO:0000256" key="1">
    <source>
        <dbReference type="ARBA" id="ARBA00004752"/>
    </source>
</evidence>
<dbReference type="SUPFAM" id="SSF53623">
    <property type="entry name" value="MurD-like peptide ligases, catalytic domain"/>
    <property type="match status" value="1"/>
</dbReference>
<dbReference type="Gene3D" id="3.40.1390.10">
    <property type="entry name" value="MurE/MurF, N-terminal domain"/>
    <property type="match status" value="1"/>
</dbReference>
<dbReference type="NCBIfam" id="TIGR01085">
    <property type="entry name" value="murE"/>
    <property type="match status" value="1"/>
</dbReference>
<evidence type="ECO:0000256" key="9">
    <source>
        <dbReference type="RuleBase" id="RU004135"/>
    </source>
</evidence>
<evidence type="ECO:0000259" key="10">
    <source>
        <dbReference type="Pfam" id="PF01225"/>
    </source>
</evidence>
<comment type="caution">
    <text evidence="13">The sequence shown here is derived from an EMBL/GenBank/DDBJ whole genome shotgun (WGS) entry which is preliminary data.</text>
</comment>
<comment type="subcellular location">
    <subcellularLocation>
        <location evidence="8 9">Cytoplasm</location>
    </subcellularLocation>
</comment>
<dbReference type="InterPro" id="IPR005761">
    <property type="entry name" value="UDP-N-AcMur-Glu-dNH2Pim_ligase"/>
</dbReference>
<dbReference type="EMBL" id="BAAADO010000004">
    <property type="protein sequence ID" value="GAA0494991.1"/>
    <property type="molecule type" value="Genomic_DNA"/>
</dbReference>
<feature type="short sequence motif" description="Meso-diaminopimelate recognition motif" evidence="8">
    <location>
        <begin position="409"/>
        <end position="412"/>
    </location>
</feature>
<dbReference type="SUPFAM" id="SSF53244">
    <property type="entry name" value="MurD-like peptide ligases, peptide-binding domain"/>
    <property type="match status" value="1"/>
</dbReference>
<gene>
    <name evidence="8 13" type="primary">murE</name>
    <name evidence="13" type="ORF">GCM10008986_22070</name>
</gene>
<feature type="binding site" evidence="8">
    <location>
        <position position="188"/>
    </location>
    <ligand>
        <name>UDP-N-acetyl-alpha-D-muramoyl-L-alanyl-D-glutamate</name>
        <dbReference type="ChEBI" id="CHEBI:83900"/>
    </ligand>
</feature>
<reference evidence="14" key="1">
    <citation type="journal article" date="2019" name="Int. J. Syst. Evol. Microbiol.">
        <title>The Global Catalogue of Microorganisms (GCM) 10K type strain sequencing project: providing services to taxonomists for standard genome sequencing and annotation.</title>
        <authorList>
            <consortium name="The Broad Institute Genomics Platform"/>
            <consortium name="The Broad Institute Genome Sequencing Center for Infectious Disease"/>
            <person name="Wu L."/>
            <person name="Ma J."/>
        </authorList>
    </citation>
    <scope>NUCLEOTIDE SEQUENCE [LARGE SCALE GENOMIC DNA]</scope>
    <source>
        <strain evidence="14">JCM 12389</strain>
    </source>
</reference>
<evidence type="ECO:0000256" key="6">
    <source>
        <dbReference type="ARBA" id="ARBA00023306"/>
    </source>
</evidence>